<comment type="caution">
    <text evidence="2">The sequence shown here is derived from an EMBL/GenBank/DDBJ whole genome shotgun (WGS) entry which is preliminary data.</text>
</comment>
<protein>
    <recommendedName>
        <fullName evidence="1">HD/PDEase domain-containing protein</fullName>
    </recommendedName>
</protein>
<dbReference type="InterPro" id="IPR003607">
    <property type="entry name" value="HD/PDEase_dom"/>
</dbReference>
<reference evidence="2" key="1">
    <citation type="submission" date="2009-10" db="EMBL/GenBank/DDBJ databases">
        <title>Diversity of trophic interactions inside an arsenic-rich microbial ecosystem.</title>
        <authorList>
            <person name="Bertin P.N."/>
            <person name="Heinrich-Salmeron A."/>
            <person name="Pelletier E."/>
            <person name="Goulhen-Chollet F."/>
            <person name="Arsene-Ploetze F."/>
            <person name="Gallien S."/>
            <person name="Calteau A."/>
            <person name="Vallenet D."/>
            <person name="Casiot C."/>
            <person name="Chane-Woon-Ming B."/>
            <person name="Giloteaux L."/>
            <person name="Barakat M."/>
            <person name="Bonnefoy V."/>
            <person name="Bruneel O."/>
            <person name="Chandler M."/>
            <person name="Cleiss J."/>
            <person name="Duran R."/>
            <person name="Elbaz-Poulichet F."/>
            <person name="Fonknechten N."/>
            <person name="Lauga B."/>
            <person name="Mornico D."/>
            <person name="Ortet P."/>
            <person name="Schaeffer C."/>
            <person name="Siguier P."/>
            <person name="Alexander Thil Smith A."/>
            <person name="Van Dorsselaer A."/>
            <person name="Weissenbach J."/>
            <person name="Medigue C."/>
            <person name="Le Paslier D."/>
        </authorList>
    </citation>
    <scope>NUCLEOTIDE SEQUENCE</scope>
</reference>
<dbReference type="InterPro" id="IPR050135">
    <property type="entry name" value="dGTPase-like"/>
</dbReference>
<evidence type="ECO:0000259" key="1">
    <source>
        <dbReference type="SMART" id="SM00471"/>
    </source>
</evidence>
<dbReference type="SMART" id="SM00471">
    <property type="entry name" value="HDc"/>
    <property type="match status" value="1"/>
</dbReference>
<dbReference type="GO" id="GO:0008832">
    <property type="term" value="F:dGTPase activity"/>
    <property type="evidence" value="ECO:0007669"/>
    <property type="project" value="TreeGrafter"/>
</dbReference>
<dbReference type="InterPro" id="IPR045509">
    <property type="entry name" value="HD_assoc_2"/>
</dbReference>
<dbReference type="Gene3D" id="1.10.3210.10">
    <property type="entry name" value="Hypothetical protein af1432"/>
    <property type="match status" value="1"/>
</dbReference>
<feature type="domain" description="HD/PDEase" evidence="1">
    <location>
        <begin position="46"/>
        <end position="183"/>
    </location>
</feature>
<evidence type="ECO:0000313" key="2">
    <source>
        <dbReference type="EMBL" id="CBH75335.1"/>
    </source>
</evidence>
<dbReference type="Pfam" id="PF19276">
    <property type="entry name" value="HD_assoc_2"/>
    <property type="match status" value="1"/>
</dbReference>
<sequence>MKRIFDPIHRFIELSPGEAALLDLPVVQRMRRLRQLGLAYLAFPSAEHSRFTHALGAMAIGTRAFDAIVEHDRALFSNEREIVAQRRLLRVALLLHDIGHGPFSHACESVLGKRHEERTEALLSEPSMRSRVEGLEVEPDEVLALIVGSPDARYPALRELVSGPNLDADRMDYLQRDSYFTGVVNGRYDAEQLLASLRLIDRNGELVLGIDGRGVVALESFVLARYMMFASVYFHHTTRLFERILQDVLHELWPDPHALDPIEEFLRWDDFRVLNELNERQSVAATALRERTRLYGLAAEFNAEHDLRAFEACEAALRERFGDAGIWADSQSQLLHRLPLGIDAPGSRTVWVTGPAGIVDAREASDLIAKLSGRVYWRKLFVARSAGSVAEARAICIERLATL</sequence>
<name>E6PFU8_9ZZZZ</name>
<dbReference type="SUPFAM" id="SSF109604">
    <property type="entry name" value="HD-domain/PDEase-like"/>
    <property type="match status" value="1"/>
</dbReference>
<dbReference type="EMBL" id="CABL01000008">
    <property type="protein sequence ID" value="CBH75335.1"/>
    <property type="molecule type" value="Genomic_DNA"/>
</dbReference>
<proteinExistence type="predicted"/>
<dbReference type="AlphaFoldDB" id="E6PFU8"/>
<gene>
    <name evidence="2" type="ORF">CARN1_1352</name>
</gene>
<dbReference type="InterPro" id="IPR006674">
    <property type="entry name" value="HD_domain"/>
</dbReference>
<accession>E6PFU8</accession>
<dbReference type="GO" id="GO:0006203">
    <property type="term" value="P:dGTP catabolic process"/>
    <property type="evidence" value="ECO:0007669"/>
    <property type="project" value="TreeGrafter"/>
</dbReference>
<organism evidence="2">
    <name type="scientific">mine drainage metagenome</name>
    <dbReference type="NCBI Taxonomy" id="410659"/>
    <lineage>
        <taxon>unclassified sequences</taxon>
        <taxon>metagenomes</taxon>
        <taxon>ecological metagenomes</taxon>
    </lineage>
</organism>
<dbReference type="PANTHER" id="PTHR11373">
    <property type="entry name" value="DEOXYNUCLEOSIDE TRIPHOSPHATE TRIPHOSPHOHYDROLASE"/>
    <property type="match status" value="1"/>
</dbReference>
<dbReference type="PANTHER" id="PTHR11373:SF4">
    <property type="entry name" value="DEOXYNUCLEOSIDE TRIPHOSPHATE TRIPHOSPHOHYDROLASE SAMHD1"/>
    <property type="match status" value="1"/>
</dbReference>
<dbReference type="Pfam" id="PF01966">
    <property type="entry name" value="HD"/>
    <property type="match status" value="1"/>
</dbReference>